<name>A0A6A5YGK1_9PLEO</name>
<evidence type="ECO:0000313" key="7">
    <source>
        <dbReference type="Proteomes" id="UP000799770"/>
    </source>
</evidence>
<dbReference type="GO" id="GO:0016559">
    <property type="term" value="P:peroxisome fission"/>
    <property type="evidence" value="ECO:0007669"/>
    <property type="project" value="InterPro"/>
</dbReference>
<dbReference type="PANTHER" id="PTHR12652">
    <property type="entry name" value="PEROXISOMAL BIOGENESIS FACTOR 11"/>
    <property type="match status" value="1"/>
</dbReference>
<feature type="region of interest" description="Disordered" evidence="5">
    <location>
        <begin position="1"/>
        <end position="39"/>
    </location>
</feature>
<gene>
    <name evidence="6" type="ORF">BDV96DRAFT_337631</name>
</gene>
<dbReference type="AlphaFoldDB" id="A0A6A5YGK1"/>
<dbReference type="GO" id="GO:0005778">
    <property type="term" value="C:peroxisomal membrane"/>
    <property type="evidence" value="ECO:0007669"/>
    <property type="project" value="UniProtKB-SubCell"/>
</dbReference>
<evidence type="ECO:0000256" key="5">
    <source>
        <dbReference type="SAM" id="MobiDB-lite"/>
    </source>
</evidence>
<evidence type="ECO:0000256" key="2">
    <source>
        <dbReference type="ARBA" id="ARBA00023136"/>
    </source>
</evidence>
<evidence type="ECO:0000256" key="1">
    <source>
        <dbReference type="ARBA" id="ARBA00022593"/>
    </source>
</evidence>
<dbReference type="EMBL" id="ML977365">
    <property type="protein sequence ID" value="KAF2106236.1"/>
    <property type="molecule type" value="Genomic_DNA"/>
</dbReference>
<evidence type="ECO:0000256" key="3">
    <source>
        <dbReference type="ARBA" id="ARBA00023140"/>
    </source>
</evidence>
<reference evidence="6" key="1">
    <citation type="journal article" date="2020" name="Stud. Mycol.">
        <title>101 Dothideomycetes genomes: a test case for predicting lifestyles and emergence of pathogens.</title>
        <authorList>
            <person name="Haridas S."/>
            <person name="Albert R."/>
            <person name="Binder M."/>
            <person name="Bloem J."/>
            <person name="Labutti K."/>
            <person name="Salamov A."/>
            <person name="Andreopoulos B."/>
            <person name="Baker S."/>
            <person name="Barry K."/>
            <person name="Bills G."/>
            <person name="Bluhm B."/>
            <person name="Cannon C."/>
            <person name="Castanera R."/>
            <person name="Culley D."/>
            <person name="Daum C."/>
            <person name="Ezra D."/>
            <person name="Gonzalez J."/>
            <person name="Henrissat B."/>
            <person name="Kuo A."/>
            <person name="Liang C."/>
            <person name="Lipzen A."/>
            <person name="Lutzoni F."/>
            <person name="Magnuson J."/>
            <person name="Mondo S."/>
            <person name="Nolan M."/>
            <person name="Ohm R."/>
            <person name="Pangilinan J."/>
            <person name="Park H.-J."/>
            <person name="Ramirez L."/>
            <person name="Alfaro M."/>
            <person name="Sun H."/>
            <person name="Tritt A."/>
            <person name="Yoshinaga Y."/>
            <person name="Zwiers L.-H."/>
            <person name="Turgeon B."/>
            <person name="Goodwin S."/>
            <person name="Spatafora J."/>
            <person name="Crous P."/>
            <person name="Grigoriev I."/>
        </authorList>
    </citation>
    <scope>NUCLEOTIDE SEQUENCE</scope>
    <source>
        <strain evidence="6">CBS 627.86</strain>
    </source>
</reference>
<protein>
    <recommendedName>
        <fullName evidence="8">Peroxisomal biogenesis factor 11</fullName>
    </recommendedName>
</protein>
<feature type="compositionally biased region" description="Low complexity" evidence="5">
    <location>
        <begin position="7"/>
        <end position="20"/>
    </location>
</feature>
<keyword evidence="3" id="KW-0576">Peroxisome</keyword>
<dbReference type="OrthoDB" id="10005898at2759"/>
<accession>A0A6A5YGK1</accession>
<dbReference type="InterPro" id="IPR008733">
    <property type="entry name" value="PEX11"/>
</dbReference>
<dbReference type="Proteomes" id="UP000799770">
    <property type="component" value="Unassembled WGS sequence"/>
</dbReference>
<evidence type="ECO:0000256" key="4">
    <source>
        <dbReference type="ARBA" id="ARBA00046271"/>
    </source>
</evidence>
<sequence length="341" mass="37344">MPTDAHPPVNTTTTIPSNPTLTPPSPTSPHAAPEPPPPSTPLQAKLRIIFLRALYKLAHSTDRTLLRLSNLLSTPAGTDSLLCTLAYTLELLRALGSQILERRLTNLAATIAEKADPLLLPGETLIASFPASTGTRILGHFVGGSKSLAAVISEFRIFVRLWGLVGIYTWARATYNSPLPAGAGRKEKVLRVVAWSQILSCAAFQILENGAYLASKGVLTSQNWSGEVGKRRETRWWVWSSRFWALHVALEGVRLWTLHRYRRSAGETVEERDGEKEGKLLVEESRKEDGMWRRDVVSNSAYFPMTLHWSTETGFLSDAGVGALGAVAGAALLLDNWRNAA</sequence>
<evidence type="ECO:0000313" key="6">
    <source>
        <dbReference type="EMBL" id="KAF2106236.1"/>
    </source>
</evidence>
<keyword evidence="1" id="KW-0962">Peroxisome biogenesis</keyword>
<dbReference type="PANTHER" id="PTHR12652:SF25">
    <property type="entry name" value="MICROBODY (PEROXISOME) PROLIFERATION PROTEIN PEROXIN 11C (EUROFUNG)"/>
    <property type="match status" value="1"/>
</dbReference>
<dbReference type="Pfam" id="PF05648">
    <property type="entry name" value="PEX11"/>
    <property type="match status" value="1"/>
</dbReference>
<keyword evidence="2" id="KW-0472">Membrane</keyword>
<keyword evidence="7" id="KW-1185">Reference proteome</keyword>
<organism evidence="6 7">
    <name type="scientific">Lophiotrema nucula</name>
    <dbReference type="NCBI Taxonomy" id="690887"/>
    <lineage>
        <taxon>Eukaryota</taxon>
        <taxon>Fungi</taxon>
        <taxon>Dikarya</taxon>
        <taxon>Ascomycota</taxon>
        <taxon>Pezizomycotina</taxon>
        <taxon>Dothideomycetes</taxon>
        <taxon>Pleosporomycetidae</taxon>
        <taxon>Pleosporales</taxon>
        <taxon>Lophiotremataceae</taxon>
        <taxon>Lophiotrema</taxon>
    </lineage>
</organism>
<feature type="compositionally biased region" description="Pro residues" evidence="5">
    <location>
        <begin position="21"/>
        <end position="39"/>
    </location>
</feature>
<evidence type="ECO:0008006" key="8">
    <source>
        <dbReference type="Google" id="ProtNLM"/>
    </source>
</evidence>
<comment type="subcellular location">
    <subcellularLocation>
        <location evidence="4">Peroxisome membrane</location>
    </subcellularLocation>
</comment>
<proteinExistence type="predicted"/>